<dbReference type="RefSeq" id="WP_092994241.1">
    <property type="nucleotide sequence ID" value="NZ_FMWD01000003.1"/>
</dbReference>
<dbReference type="EMBL" id="FMWD01000003">
    <property type="protein sequence ID" value="SCZ56279.1"/>
    <property type="molecule type" value="Genomic_DNA"/>
</dbReference>
<dbReference type="InterPro" id="IPR006127">
    <property type="entry name" value="ZnuA-like"/>
</dbReference>
<dbReference type="OrthoDB" id="9810636at2"/>
<keyword evidence="3" id="KW-1185">Reference proteome</keyword>
<dbReference type="SUPFAM" id="SSF53807">
    <property type="entry name" value="Helical backbone' metal receptor"/>
    <property type="match status" value="1"/>
</dbReference>
<dbReference type="InterPro" id="IPR050492">
    <property type="entry name" value="Bact_metal-bind_prot9"/>
</dbReference>
<organism evidence="2 3">
    <name type="scientific">Thiohalomonas denitrificans</name>
    <dbReference type="NCBI Taxonomy" id="415747"/>
    <lineage>
        <taxon>Bacteria</taxon>
        <taxon>Pseudomonadati</taxon>
        <taxon>Pseudomonadota</taxon>
        <taxon>Gammaproteobacteria</taxon>
        <taxon>Thiohalomonadales</taxon>
        <taxon>Thiohalomonadaceae</taxon>
        <taxon>Thiohalomonas</taxon>
    </lineage>
</organism>
<accession>A0A1G5Q4Q2</accession>
<dbReference type="STRING" id="415747.SAMN03097708_01323"/>
<name>A0A1G5Q4Q2_9GAMM</name>
<feature type="chain" id="PRO_5011792166" evidence="1">
    <location>
        <begin position="21"/>
        <end position="297"/>
    </location>
</feature>
<dbReference type="PANTHER" id="PTHR42953">
    <property type="entry name" value="HIGH-AFFINITY ZINC UPTAKE SYSTEM PROTEIN ZNUA-RELATED"/>
    <property type="match status" value="1"/>
</dbReference>
<dbReference type="Pfam" id="PF01297">
    <property type="entry name" value="ZnuA"/>
    <property type="match status" value="1"/>
</dbReference>
<proteinExistence type="predicted"/>
<dbReference type="GO" id="GO:0030001">
    <property type="term" value="P:metal ion transport"/>
    <property type="evidence" value="ECO:0007669"/>
    <property type="project" value="InterPro"/>
</dbReference>
<evidence type="ECO:0000313" key="2">
    <source>
        <dbReference type="EMBL" id="SCZ56279.1"/>
    </source>
</evidence>
<dbReference type="Proteomes" id="UP000199648">
    <property type="component" value="Unassembled WGS sequence"/>
</dbReference>
<feature type="signal peptide" evidence="1">
    <location>
        <begin position="1"/>
        <end position="20"/>
    </location>
</feature>
<evidence type="ECO:0000313" key="3">
    <source>
        <dbReference type="Proteomes" id="UP000199648"/>
    </source>
</evidence>
<protein>
    <submittedName>
        <fullName evidence="2">Zinc/manganese transport system substrate-binding protein</fullName>
    </submittedName>
</protein>
<keyword evidence="1" id="KW-0732">Signal</keyword>
<dbReference type="PANTHER" id="PTHR42953:SF2">
    <property type="entry name" value="ADHESION PROTEIN"/>
    <property type="match status" value="1"/>
</dbReference>
<dbReference type="GO" id="GO:0046872">
    <property type="term" value="F:metal ion binding"/>
    <property type="evidence" value="ECO:0007669"/>
    <property type="project" value="InterPro"/>
</dbReference>
<dbReference type="AlphaFoldDB" id="A0A1G5Q4Q2"/>
<dbReference type="Gene3D" id="3.40.50.1980">
    <property type="entry name" value="Nitrogenase molybdenum iron protein domain"/>
    <property type="match status" value="1"/>
</dbReference>
<sequence>MARRWIVGLLTLFILGGAHAQTLNVVATSSSMGALVRAVGAEQVGLRILAPPDRDIHYLQVRPSMIRDLRRTDLVVAIGGELEMGWLPVAIGQAANPGILPGRPGYFEAAAQVPLEDAGAPADRAHGDVHPAGNPHVYMDPLRMADIAEALAGRLAKLAPAHADSFRKRAEGFARAVEERLPKWEAAVADAPGALLYHKDADSLFPRLVVPVLGYIEPVPGLPPTARHIRTLVDRLSGRDGVVIHAPYYSSRAPQQLAQTLGWERITLSTEPPLEADGEGYLAHIDRWVAALAASRP</sequence>
<reference evidence="2 3" key="1">
    <citation type="submission" date="2016-10" db="EMBL/GenBank/DDBJ databases">
        <authorList>
            <person name="de Groot N.N."/>
        </authorList>
    </citation>
    <scope>NUCLEOTIDE SEQUENCE [LARGE SCALE GENOMIC DNA]</scope>
    <source>
        <strain evidence="2 3">HLD2</strain>
    </source>
</reference>
<gene>
    <name evidence="2" type="ORF">SAMN03097708_01323</name>
</gene>
<evidence type="ECO:0000256" key="1">
    <source>
        <dbReference type="SAM" id="SignalP"/>
    </source>
</evidence>